<dbReference type="GO" id="GO:0046872">
    <property type="term" value="F:metal ion binding"/>
    <property type="evidence" value="ECO:0007669"/>
    <property type="project" value="UniProtKB-KW"/>
</dbReference>
<evidence type="ECO:0000313" key="3">
    <source>
        <dbReference type="EMBL" id="TMQ69099.1"/>
    </source>
</evidence>
<evidence type="ECO:0000313" key="4">
    <source>
        <dbReference type="Proteomes" id="UP000319836"/>
    </source>
</evidence>
<dbReference type="InterPro" id="IPR029068">
    <property type="entry name" value="Glyas_Bleomycin-R_OHBP_Dase"/>
</dbReference>
<dbReference type="InterPro" id="IPR037523">
    <property type="entry name" value="VOC_core"/>
</dbReference>
<feature type="domain" description="VOC" evidence="2">
    <location>
        <begin position="11"/>
        <end position="125"/>
    </location>
</feature>
<dbReference type="GO" id="GO:0004462">
    <property type="term" value="F:lactoylglutathione lyase activity"/>
    <property type="evidence" value="ECO:0007669"/>
    <property type="project" value="InterPro"/>
</dbReference>
<keyword evidence="1" id="KW-0479">Metal-binding</keyword>
<dbReference type="Proteomes" id="UP000319836">
    <property type="component" value="Unassembled WGS sequence"/>
</dbReference>
<organism evidence="3 4">
    <name type="scientific">Eiseniibacteriota bacterium</name>
    <dbReference type="NCBI Taxonomy" id="2212470"/>
    <lineage>
        <taxon>Bacteria</taxon>
        <taxon>Candidatus Eiseniibacteriota</taxon>
    </lineage>
</organism>
<dbReference type="Pfam" id="PF00903">
    <property type="entry name" value="Glyoxalase"/>
    <property type="match status" value="1"/>
</dbReference>
<dbReference type="InterPro" id="IPR004360">
    <property type="entry name" value="Glyas_Fos-R_dOase_dom"/>
</dbReference>
<dbReference type="SUPFAM" id="SSF54593">
    <property type="entry name" value="Glyoxalase/Bleomycin resistance protein/Dihydroxybiphenyl dioxygenase"/>
    <property type="match status" value="1"/>
</dbReference>
<dbReference type="EMBL" id="VBPA01000340">
    <property type="protein sequence ID" value="TMQ69099.1"/>
    <property type="molecule type" value="Genomic_DNA"/>
</dbReference>
<reference evidence="3 4" key="1">
    <citation type="journal article" date="2019" name="Nat. Microbiol.">
        <title>Mediterranean grassland soil C-N compound turnover is dependent on rainfall and depth, and is mediated by genomically divergent microorganisms.</title>
        <authorList>
            <person name="Diamond S."/>
            <person name="Andeer P.F."/>
            <person name="Li Z."/>
            <person name="Crits-Christoph A."/>
            <person name="Burstein D."/>
            <person name="Anantharaman K."/>
            <person name="Lane K.R."/>
            <person name="Thomas B.C."/>
            <person name="Pan C."/>
            <person name="Northen T.R."/>
            <person name="Banfield J.F."/>
        </authorList>
    </citation>
    <scope>NUCLEOTIDE SEQUENCE [LARGE SCALE GENOMIC DNA]</scope>
    <source>
        <strain evidence="3">WS_10</strain>
    </source>
</reference>
<dbReference type="InterPro" id="IPR018146">
    <property type="entry name" value="Glyoxalase_1_CS"/>
</dbReference>
<name>A0A538U001_UNCEI</name>
<accession>A0A538U001</accession>
<dbReference type="PROSITE" id="PS51819">
    <property type="entry name" value="VOC"/>
    <property type="match status" value="1"/>
</dbReference>
<gene>
    <name evidence="3" type="ORF">E6K80_12840</name>
</gene>
<proteinExistence type="predicted"/>
<comment type="caution">
    <text evidence="3">The sequence shown here is derived from an EMBL/GenBank/DDBJ whole genome shotgun (WGS) entry which is preliminary data.</text>
</comment>
<protein>
    <submittedName>
        <fullName evidence="3">VOC family protein</fullName>
    </submittedName>
</protein>
<dbReference type="PROSITE" id="PS00934">
    <property type="entry name" value="GLYOXALASE_I_1"/>
    <property type="match status" value="1"/>
</dbReference>
<sequence>MPATLDTRIHRVGQISINVKDLERATAFYRDRLGLQHLFTVPKMSFFDCGGTRLMLAPAEQPERDHPSSILYFTVTDIETFHASLVKAGVKSEGDPHFVANLGERDLWIGFFRDSEGNLMALMEEKPYAN</sequence>
<dbReference type="AlphaFoldDB" id="A0A538U001"/>
<dbReference type="Gene3D" id="3.10.180.10">
    <property type="entry name" value="2,3-Dihydroxybiphenyl 1,2-Dioxygenase, domain 1"/>
    <property type="match status" value="1"/>
</dbReference>
<dbReference type="PANTHER" id="PTHR33993:SF2">
    <property type="entry name" value="VOC DOMAIN-CONTAINING PROTEIN"/>
    <property type="match status" value="1"/>
</dbReference>
<dbReference type="PANTHER" id="PTHR33993">
    <property type="entry name" value="GLYOXALASE-RELATED"/>
    <property type="match status" value="1"/>
</dbReference>
<evidence type="ECO:0000259" key="2">
    <source>
        <dbReference type="PROSITE" id="PS51819"/>
    </source>
</evidence>
<dbReference type="InterPro" id="IPR052164">
    <property type="entry name" value="Anthracycline_SecMetBiosynth"/>
</dbReference>
<evidence type="ECO:0000256" key="1">
    <source>
        <dbReference type="ARBA" id="ARBA00022723"/>
    </source>
</evidence>